<dbReference type="EMBL" id="VIGC01000007">
    <property type="protein sequence ID" value="TQE96581.1"/>
    <property type="molecule type" value="Genomic_DNA"/>
</dbReference>
<evidence type="ECO:0000313" key="3">
    <source>
        <dbReference type="Proteomes" id="UP000317371"/>
    </source>
</evidence>
<dbReference type="InterPro" id="IPR024775">
    <property type="entry name" value="DinB-like"/>
</dbReference>
<dbReference type="InterPro" id="IPR034660">
    <property type="entry name" value="DinB/YfiT-like"/>
</dbReference>
<reference evidence="2 3" key="1">
    <citation type="submission" date="2019-06" db="EMBL/GenBank/DDBJ databases">
        <title>Genome sequence of Litorilinea aerophila BAA-2444.</title>
        <authorList>
            <person name="Maclea K.S."/>
            <person name="Maurais E.G."/>
            <person name="Iannazzi L.C."/>
        </authorList>
    </citation>
    <scope>NUCLEOTIDE SEQUENCE [LARGE SCALE GENOMIC DNA]</scope>
    <source>
        <strain evidence="2 3">ATCC BAA-2444</strain>
    </source>
</reference>
<dbReference type="AlphaFoldDB" id="A0A540VIP4"/>
<dbReference type="Proteomes" id="UP000317371">
    <property type="component" value="Unassembled WGS sequence"/>
</dbReference>
<feature type="domain" description="DinB-like" evidence="1">
    <location>
        <begin position="192"/>
        <end position="334"/>
    </location>
</feature>
<dbReference type="Pfam" id="PF12867">
    <property type="entry name" value="DinB_2"/>
    <property type="match status" value="2"/>
</dbReference>
<evidence type="ECO:0000313" key="2">
    <source>
        <dbReference type="EMBL" id="TQE96581.1"/>
    </source>
</evidence>
<organism evidence="2 3">
    <name type="scientific">Litorilinea aerophila</name>
    <dbReference type="NCBI Taxonomy" id="1204385"/>
    <lineage>
        <taxon>Bacteria</taxon>
        <taxon>Bacillati</taxon>
        <taxon>Chloroflexota</taxon>
        <taxon>Caldilineae</taxon>
        <taxon>Caldilineales</taxon>
        <taxon>Caldilineaceae</taxon>
        <taxon>Litorilinea</taxon>
    </lineage>
</organism>
<dbReference type="Gene3D" id="1.20.120.450">
    <property type="entry name" value="dinb family like domain"/>
    <property type="match status" value="2"/>
</dbReference>
<evidence type="ECO:0000259" key="1">
    <source>
        <dbReference type="Pfam" id="PF12867"/>
    </source>
</evidence>
<dbReference type="InParanoid" id="A0A540VIP4"/>
<name>A0A540VIP4_9CHLR</name>
<keyword evidence="3" id="KW-1185">Reference proteome</keyword>
<proteinExistence type="predicted"/>
<gene>
    <name evidence="2" type="ORF">FKZ61_06720</name>
</gene>
<feature type="domain" description="DinB-like" evidence="1">
    <location>
        <begin position="35"/>
        <end position="171"/>
    </location>
</feature>
<protein>
    <submittedName>
        <fullName evidence="2">DinB family protein</fullName>
    </submittedName>
</protein>
<dbReference type="OrthoDB" id="156467at2"/>
<dbReference type="SUPFAM" id="SSF109854">
    <property type="entry name" value="DinB/YfiT-like putative metalloenzymes"/>
    <property type="match status" value="2"/>
</dbReference>
<accession>A0A540VIP4</accession>
<comment type="caution">
    <text evidence="2">The sequence shown here is derived from an EMBL/GenBank/DDBJ whole genome shotgun (WGS) entry which is preliminary data.</text>
</comment>
<sequence>MRPAPVGRFLYSGERRVNAMHPSPPSAPQVLATRLQASYERLWQVLSLLEPQELDKAVLPGGWTPKALLAHIAFWDDYQTRRMQAALAGTAARRGREPIQMDNDQRAQVDAHRPWTAIVAEADGARARMVQFVQQLSPEALQGTYSEGEETLNLERLIRHMVHHTQSHTQELLHYCGSLQRWTRPGLRHFFQEQYETLMAAIGGFHEDTLLSARVCGSWSIRDVLAHVLAWNEYGYHLAKGWPEPAPASLAPWQREPGESLDALNRRLLDARSSLDPIQIADGLITWHRRLLRLFDQATDEALNTQGQTWMGPLPLSGVFFEIARHEAEHAAQIWQFRADSGLPRGNPSLPR</sequence>